<keyword evidence="2" id="KW-1185">Reference proteome</keyword>
<accession>A0A484CHF1</accession>
<dbReference type="Proteomes" id="UP000295070">
    <property type="component" value="Chromosome 15"/>
</dbReference>
<dbReference type="AlphaFoldDB" id="A0A484CHF1"/>
<sequence>MHIRQCRGRTSKRSARATLNLCNSDCTNARGRSLSTEVMHCKWIFKQYTEVLTAAPPCLAFSSSCPALQFEDTGVLQSSSLQRN</sequence>
<evidence type="ECO:0000313" key="2">
    <source>
        <dbReference type="Proteomes" id="UP000295070"/>
    </source>
</evidence>
<evidence type="ECO:0000313" key="1">
    <source>
        <dbReference type="EMBL" id="TDH03189.1"/>
    </source>
</evidence>
<dbReference type="EMBL" id="SCKG01000015">
    <property type="protein sequence ID" value="TDH03189.1"/>
    <property type="molecule type" value="Genomic_DNA"/>
</dbReference>
<gene>
    <name evidence="1" type="ORF">EPR50_G00160490</name>
</gene>
<reference evidence="1 2" key="1">
    <citation type="submission" date="2019-01" db="EMBL/GenBank/DDBJ databases">
        <title>A chromosome-scale genome assembly of the yellow perch, Perca flavescens.</title>
        <authorList>
            <person name="Feron R."/>
            <person name="Morvezen R."/>
            <person name="Bestin A."/>
            <person name="Haffray P."/>
            <person name="Klopp C."/>
            <person name="Zahm M."/>
            <person name="Cabau C."/>
            <person name="Roques C."/>
            <person name="Donnadieu C."/>
            <person name="Bouchez O."/>
            <person name="Christie M."/>
            <person name="Larson W."/>
            <person name="Guiguen Y."/>
        </authorList>
    </citation>
    <scope>NUCLEOTIDE SEQUENCE [LARGE SCALE GENOMIC DNA]</scope>
    <source>
        <strain evidence="1">YP-PL-M2</strain>
        <tissue evidence="1">Blood</tissue>
    </source>
</reference>
<protein>
    <submittedName>
        <fullName evidence="1">Uncharacterized protein</fullName>
    </submittedName>
</protein>
<comment type="caution">
    <text evidence="1">The sequence shown here is derived from an EMBL/GenBank/DDBJ whole genome shotgun (WGS) entry which is preliminary data.</text>
</comment>
<name>A0A484CHF1_PERFV</name>
<proteinExistence type="predicted"/>
<organism evidence="1 2">
    <name type="scientific">Perca flavescens</name>
    <name type="common">American yellow perch</name>
    <name type="synonym">Morone flavescens</name>
    <dbReference type="NCBI Taxonomy" id="8167"/>
    <lineage>
        <taxon>Eukaryota</taxon>
        <taxon>Metazoa</taxon>
        <taxon>Chordata</taxon>
        <taxon>Craniata</taxon>
        <taxon>Vertebrata</taxon>
        <taxon>Euteleostomi</taxon>
        <taxon>Actinopterygii</taxon>
        <taxon>Neopterygii</taxon>
        <taxon>Teleostei</taxon>
        <taxon>Neoteleostei</taxon>
        <taxon>Acanthomorphata</taxon>
        <taxon>Eupercaria</taxon>
        <taxon>Perciformes</taxon>
        <taxon>Percoidei</taxon>
        <taxon>Percidae</taxon>
        <taxon>Percinae</taxon>
        <taxon>Perca</taxon>
    </lineage>
</organism>